<reference evidence="6" key="1">
    <citation type="submission" date="2021-05" db="EMBL/GenBank/DDBJ databases">
        <title>First report of NDM-5 and VEB-6 producing Proteus mirabilis isolated from blood of a sepsis patient in Kolkata, India.</title>
        <authorList>
            <person name="Halder G."/>
            <person name="Chaudhuri B."/>
            <person name="Dutta S."/>
        </authorList>
    </citation>
    <scope>NUCLEOTIDE SEQUENCE [LARGE SCALE GENOMIC DNA]</scope>
    <source>
        <strain evidence="6">7049</strain>
    </source>
</reference>
<evidence type="ECO:0000256" key="4">
    <source>
        <dbReference type="SAM" id="Phobius"/>
    </source>
</evidence>
<evidence type="ECO:0000313" key="6">
    <source>
        <dbReference type="EMBL" id="MEY2343612.1"/>
    </source>
</evidence>
<sequence length="70" mass="7567">MGQADDYFLFGWIALYGSRAIVGPLMVNIGAEFDLTKAQLGSIMSIFFIGYTALNIPSGIIGDYLGKKKS</sequence>
<dbReference type="InterPro" id="IPR011701">
    <property type="entry name" value="MFS"/>
</dbReference>
<dbReference type="Gene3D" id="1.20.1250.20">
    <property type="entry name" value="MFS general substrate transporter like domains"/>
    <property type="match status" value="1"/>
</dbReference>
<accession>A0ABD5LQU0</accession>
<keyword evidence="2 4" id="KW-1133">Transmembrane helix</keyword>
<feature type="transmembrane region" description="Helical" evidence="4">
    <location>
        <begin position="7"/>
        <end position="31"/>
    </location>
</feature>
<dbReference type="SUPFAM" id="SSF103473">
    <property type="entry name" value="MFS general substrate transporter"/>
    <property type="match status" value="1"/>
</dbReference>
<proteinExistence type="predicted"/>
<dbReference type="InterPro" id="IPR036259">
    <property type="entry name" value="MFS_trans_sf"/>
</dbReference>
<evidence type="ECO:0000256" key="2">
    <source>
        <dbReference type="ARBA" id="ARBA00022989"/>
    </source>
</evidence>
<dbReference type="EMBL" id="JADQCH020000001">
    <property type="protein sequence ID" value="MEY2343612.1"/>
    <property type="molecule type" value="Genomic_DNA"/>
</dbReference>
<organism evidence="6">
    <name type="scientific">Proteus mirabilis</name>
    <dbReference type="NCBI Taxonomy" id="584"/>
    <lineage>
        <taxon>Bacteria</taxon>
        <taxon>Pseudomonadati</taxon>
        <taxon>Pseudomonadota</taxon>
        <taxon>Gammaproteobacteria</taxon>
        <taxon>Enterobacterales</taxon>
        <taxon>Morganellaceae</taxon>
        <taxon>Proteus</taxon>
    </lineage>
</organism>
<evidence type="ECO:0000256" key="3">
    <source>
        <dbReference type="ARBA" id="ARBA00023136"/>
    </source>
</evidence>
<dbReference type="Pfam" id="PF07690">
    <property type="entry name" value="MFS_1"/>
    <property type="match status" value="1"/>
</dbReference>
<dbReference type="AlphaFoldDB" id="A0ABD5LQU0"/>
<keyword evidence="1 4" id="KW-0812">Transmembrane</keyword>
<protein>
    <recommendedName>
        <fullName evidence="5">Major facilitator superfamily (MFS) profile domain-containing protein</fullName>
    </recommendedName>
</protein>
<feature type="transmembrane region" description="Helical" evidence="4">
    <location>
        <begin position="43"/>
        <end position="65"/>
    </location>
</feature>
<evidence type="ECO:0000259" key="5">
    <source>
        <dbReference type="PROSITE" id="PS50850"/>
    </source>
</evidence>
<comment type="caution">
    <text evidence="6">The sequence shown here is derived from an EMBL/GenBank/DDBJ whole genome shotgun (WGS) entry which is preliminary data.</text>
</comment>
<keyword evidence="3 4" id="KW-0472">Membrane</keyword>
<name>A0ABD5LQU0_PROMI</name>
<evidence type="ECO:0000256" key="1">
    <source>
        <dbReference type="ARBA" id="ARBA00022692"/>
    </source>
</evidence>
<dbReference type="PROSITE" id="PS50850">
    <property type="entry name" value="MFS"/>
    <property type="match status" value="1"/>
</dbReference>
<gene>
    <name evidence="6" type="ORF">I3679_002395</name>
</gene>
<dbReference type="InterPro" id="IPR020846">
    <property type="entry name" value="MFS_dom"/>
</dbReference>
<feature type="domain" description="Major facilitator superfamily (MFS) profile" evidence="5">
    <location>
        <begin position="1"/>
        <end position="70"/>
    </location>
</feature>